<evidence type="ECO:0000313" key="6">
    <source>
        <dbReference type="EMBL" id="GIG45441.1"/>
    </source>
</evidence>
<gene>
    <name evidence="6" type="ORF">Dsi01nite_034820</name>
</gene>
<dbReference type="InterPro" id="IPR001647">
    <property type="entry name" value="HTH_TetR"/>
</dbReference>
<dbReference type="GO" id="GO:0003700">
    <property type="term" value="F:DNA-binding transcription factor activity"/>
    <property type="evidence" value="ECO:0007669"/>
    <property type="project" value="TreeGrafter"/>
</dbReference>
<evidence type="ECO:0000313" key="7">
    <source>
        <dbReference type="Proteomes" id="UP000660611"/>
    </source>
</evidence>
<evidence type="ECO:0000256" key="2">
    <source>
        <dbReference type="ARBA" id="ARBA00023125"/>
    </source>
</evidence>
<keyword evidence="1" id="KW-0805">Transcription regulation</keyword>
<feature type="domain" description="HTH tetR-type" evidence="5">
    <location>
        <begin position="13"/>
        <end position="73"/>
    </location>
</feature>
<keyword evidence="7" id="KW-1185">Reference proteome</keyword>
<sequence>MVVKKGHRQRQAEATKAQIAAAARTLFATQGYVGTTIAAIADAADIPAPTIYSAFGGKAAILRAIAWGVVGTLDVDRAHDEALAHPDPRSALRLVANLQRRQHEQMYDVIDIYQEAARTDPDIAEDLRTIAGNRERAFRRQVEAVAAHLAPGIDVDAGVAIYLTLVLPEVYRTLVIERGWTADRYEQWLAGALITQLLRPPA</sequence>
<dbReference type="RefSeq" id="WP_203847238.1">
    <property type="nucleotide sequence ID" value="NZ_BAAAVW010000011.1"/>
</dbReference>
<dbReference type="AlphaFoldDB" id="A0A919PLJ4"/>
<evidence type="ECO:0000256" key="1">
    <source>
        <dbReference type="ARBA" id="ARBA00023015"/>
    </source>
</evidence>
<keyword evidence="3" id="KW-0804">Transcription</keyword>
<dbReference type="Proteomes" id="UP000660611">
    <property type="component" value="Unassembled WGS sequence"/>
</dbReference>
<evidence type="ECO:0000259" key="5">
    <source>
        <dbReference type="PROSITE" id="PS50977"/>
    </source>
</evidence>
<proteinExistence type="predicted"/>
<dbReference type="InterPro" id="IPR009057">
    <property type="entry name" value="Homeodomain-like_sf"/>
</dbReference>
<protein>
    <recommendedName>
        <fullName evidence="5">HTH tetR-type domain-containing protein</fullName>
    </recommendedName>
</protein>
<organism evidence="6 7">
    <name type="scientific">Dactylosporangium siamense</name>
    <dbReference type="NCBI Taxonomy" id="685454"/>
    <lineage>
        <taxon>Bacteria</taxon>
        <taxon>Bacillati</taxon>
        <taxon>Actinomycetota</taxon>
        <taxon>Actinomycetes</taxon>
        <taxon>Micromonosporales</taxon>
        <taxon>Micromonosporaceae</taxon>
        <taxon>Dactylosporangium</taxon>
    </lineage>
</organism>
<dbReference type="PROSITE" id="PS50977">
    <property type="entry name" value="HTH_TETR_2"/>
    <property type="match status" value="1"/>
</dbReference>
<dbReference type="GO" id="GO:0000976">
    <property type="term" value="F:transcription cis-regulatory region binding"/>
    <property type="evidence" value="ECO:0007669"/>
    <property type="project" value="TreeGrafter"/>
</dbReference>
<dbReference type="PRINTS" id="PR00455">
    <property type="entry name" value="HTHTETR"/>
</dbReference>
<dbReference type="InterPro" id="IPR050109">
    <property type="entry name" value="HTH-type_TetR-like_transc_reg"/>
</dbReference>
<reference evidence="6" key="1">
    <citation type="submission" date="2021-01" db="EMBL/GenBank/DDBJ databases">
        <title>Whole genome shotgun sequence of Dactylosporangium siamense NBRC 106093.</title>
        <authorList>
            <person name="Komaki H."/>
            <person name="Tamura T."/>
        </authorList>
    </citation>
    <scope>NUCLEOTIDE SEQUENCE</scope>
    <source>
        <strain evidence="6">NBRC 106093</strain>
    </source>
</reference>
<name>A0A919PLJ4_9ACTN</name>
<evidence type="ECO:0000256" key="3">
    <source>
        <dbReference type="ARBA" id="ARBA00023163"/>
    </source>
</evidence>
<dbReference type="Gene3D" id="1.10.357.10">
    <property type="entry name" value="Tetracycline Repressor, domain 2"/>
    <property type="match status" value="1"/>
</dbReference>
<dbReference type="Pfam" id="PF00440">
    <property type="entry name" value="TetR_N"/>
    <property type="match status" value="1"/>
</dbReference>
<evidence type="ECO:0000256" key="4">
    <source>
        <dbReference type="PROSITE-ProRule" id="PRU00335"/>
    </source>
</evidence>
<dbReference type="PANTHER" id="PTHR30055:SF234">
    <property type="entry name" value="HTH-TYPE TRANSCRIPTIONAL REGULATOR BETI"/>
    <property type="match status" value="1"/>
</dbReference>
<dbReference type="PANTHER" id="PTHR30055">
    <property type="entry name" value="HTH-TYPE TRANSCRIPTIONAL REGULATOR RUTR"/>
    <property type="match status" value="1"/>
</dbReference>
<feature type="DNA-binding region" description="H-T-H motif" evidence="4">
    <location>
        <begin position="36"/>
        <end position="55"/>
    </location>
</feature>
<comment type="caution">
    <text evidence="6">The sequence shown here is derived from an EMBL/GenBank/DDBJ whole genome shotgun (WGS) entry which is preliminary data.</text>
</comment>
<accession>A0A919PLJ4</accession>
<keyword evidence="2 4" id="KW-0238">DNA-binding</keyword>
<dbReference type="EMBL" id="BONQ01000052">
    <property type="protein sequence ID" value="GIG45441.1"/>
    <property type="molecule type" value="Genomic_DNA"/>
</dbReference>
<dbReference type="SUPFAM" id="SSF46689">
    <property type="entry name" value="Homeodomain-like"/>
    <property type="match status" value="1"/>
</dbReference>